<gene>
    <name evidence="1" type="ORF">KE626_29450</name>
</gene>
<proteinExistence type="predicted"/>
<dbReference type="EMBL" id="JAGTXB010000022">
    <property type="protein sequence ID" value="MBS0031492.1"/>
    <property type="molecule type" value="Genomic_DNA"/>
</dbReference>
<keyword evidence="2" id="KW-1185">Reference proteome</keyword>
<accession>A0ABS5J8E4</accession>
<comment type="caution">
    <text evidence="1">The sequence shown here is derived from an EMBL/GenBank/DDBJ whole genome shotgun (WGS) entry which is preliminary data.</text>
</comment>
<evidence type="ECO:0000313" key="1">
    <source>
        <dbReference type="EMBL" id="MBS0031492.1"/>
    </source>
</evidence>
<sequence length="279" mass="32088">MKKTIAISIWGWVLLVACSKQHDLTYQLPDNIYFDFTNEVKHTRVDSFFFSFALYPDRTTDTLYLPVRISGKRVSADRWFKIKIVDAATTAIAGTHYKALDTAYRMPADSGTARVPVILFGTDPALLKKSVTIKLQIIASGDLLNTFPALDTAKITFSNRLEQPAWWVVWRGELGEYSRIKYELFIRTSGTVDLPLDQSDWQSIPQTLYFIRRFRAFLVDPINRAVDYEDQGYAIGKDTSGNFYFYNKGNNTQQYPLEYNAADGKYYFRDENGNRIVPQ</sequence>
<dbReference type="InterPro" id="IPR032299">
    <property type="entry name" value="DUF4843"/>
</dbReference>
<name>A0ABS5J8E4_9BACT</name>
<dbReference type="Proteomes" id="UP000676386">
    <property type="component" value="Unassembled WGS sequence"/>
</dbReference>
<dbReference type="RefSeq" id="WP_211976652.1">
    <property type="nucleotide sequence ID" value="NZ_CBFHAM010000022.1"/>
</dbReference>
<organism evidence="1 2">
    <name type="scientific">Chitinophaga hostae</name>
    <dbReference type="NCBI Taxonomy" id="2831022"/>
    <lineage>
        <taxon>Bacteria</taxon>
        <taxon>Pseudomonadati</taxon>
        <taxon>Bacteroidota</taxon>
        <taxon>Chitinophagia</taxon>
        <taxon>Chitinophagales</taxon>
        <taxon>Chitinophagaceae</taxon>
        <taxon>Chitinophaga</taxon>
    </lineage>
</organism>
<dbReference type="PROSITE" id="PS51257">
    <property type="entry name" value="PROKAR_LIPOPROTEIN"/>
    <property type="match status" value="1"/>
</dbReference>
<reference evidence="1 2" key="1">
    <citation type="submission" date="2021-04" db="EMBL/GenBank/DDBJ databases">
        <title>Chitinophaga sp. nov., isolated from the rhizosphere soil.</title>
        <authorList>
            <person name="He S."/>
        </authorList>
    </citation>
    <scope>NUCLEOTIDE SEQUENCE [LARGE SCALE GENOMIC DNA]</scope>
    <source>
        <strain evidence="1 2">2R12</strain>
    </source>
</reference>
<dbReference type="Pfam" id="PF16132">
    <property type="entry name" value="DUF4843"/>
    <property type="match status" value="1"/>
</dbReference>
<protein>
    <submittedName>
        <fullName evidence="1">DUF4843 domain-containing protein</fullName>
    </submittedName>
</protein>
<evidence type="ECO:0000313" key="2">
    <source>
        <dbReference type="Proteomes" id="UP000676386"/>
    </source>
</evidence>